<dbReference type="PANTHER" id="PTHR43537">
    <property type="entry name" value="TRANSCRIPTIONAL REGULATOR, GNTR FAMILY"/>
    <property type="match status" value="1"/>
</dbReference>
<name>A0A7M2YWK2_9ACTN</name>
<dbReference type="OrthoDB" id="3267569at2"/>
<dbReference type="PROSITE" id="PS50949">
    <property type="entry name" value="HTH_GNTR"/>
    <property type="match status" value="1"/>
</dbReference>
<dbReference type="SUPFAM" id="SSF48008">
    <property type="entry name" value="GntR ligand-binding domain-like"/>
    <property type="match status" value="1"/>
</dbReference>
<evidence type="ECO:0000256" key="2">
    <source>
        <dbReference type="ARBA" id="ARBA00023125"/>
    </source>
</evidence>
<protein>
    <submittedName>
        <fullName evidence="5">Transcriptional regulator</fullName>
    </submittedName>
</protein>
<dbReference type="AlphaFoldDB" id="A0A7M2YWK2"/>
<gene>
    <name evidence="5" type="ORF">Gocc_1961</name>
</gene>
<dbReference type="Pfam" id="PF00392">
    <property type="entry name" value="GntR"/>
    <property type="match status" value="1"/>
</dbReference>
<dbReference type="Gene3D" id="1.20.120.530">
    <property type="entry name" value="GntR ligand-binding domain-like"/>
    <property type="match status" value="1"/>
</dbReference>
<accession>A0A7M2YWK2</accession>
<organism evidence="5 6">
    <name type="scientific">Gaiella occulta</name>
    <dbReference type="NCBI Taxonomy" id="1002870"/>
    <lineage>
        <taxon>Bacteria</taxon>
        <taxon>Bacillati</taxon>
        <taxon>Actinomycetota</taxon>
        <taxon>Thermoleophilia</taxon>
        <taxon>Gaiellales</taxon>
        <taxon>Gaiellaceae</taxon>
        <taxon>Gaiella</taxon>
    </lineage>
</organism>
<dbReference type="SMART" id="SM00895">
    <property type="entry name" value="FCD"/>
    <property type="match status" value="1"/>
</dbReference>
<dbReference type="PANTHER" id="PTHR43537:SF5">
    <property type="entry name" value="UXU OPERON TRANSCRIPTIONAL REGULATOR"/>
    <property type="match status" value="1"/>
</dbReference>
<reference evidence="6" key="2">
    <citation type="journal article" date="2019" name="MicrobiologyOpen">
        <title>High-quality draft genome sequence of Gaiella occulta isolated from a 150 meter deep mineral water borehole and comparison with the genome sequences of other deep-branching lineages of the phylum Actinobacteria.</title>
        <authorList>
            <person name="Severino R."/>
            <person name="Froufe H.J.C."/>
            <person name="Barroso C."/>
            <person name="Albuquerque L."/>
            <person name="Lobo-da-Cunha A."/>
            <person name="da Costa M.S."/>
            <person name="Egas C."/>
        </authorList>
    </citation>
    <scope>NUCLEOTIDE SEQUENCE [LARGE SCALE GENOMIC DNA]</scope>
    <source>
        <strain evidence="6">F2-233</strain>
    </source>
</reference>
<dbReference type="SMART" id="SM00345">
    <property type="entry name" value="HTH_GNTR"/>
    <property type="match status" value="1"/>
</dbReference>
<keyword evidence="6" id="KW-1185">Reference proteome</keyword>
<dbReference type="CDD" id="cd07377">
    <property type="entry name" value="WHTH_GntR"/>
    <property type="match status" value="1"/>
</dbReference>
<dbReference type="Gene3D" id="1.10.10.10">
    <property type="entry name" value="Winged helix-like DNA-binding domain superfamily/Winged helix DNA-binding domain"/>
    <property type="match status" value="1"/>
</dbReference>
<evidence type="ECO:0000259" key="4">
    <source>
        <dbReference type="PROSITE" id="PS50949"/>
    </source>
</evidence>
<dbReference type="Pfam" id="PF07729">
    <property type="entry name" value="FCD"/>
    <property type="match status" value="1"/>
</dbReference>
<dbReference type="InterPro" id="IPR036388">
    <property type="entry name" value="WH-like_DNA-bd_sf"/>
</dbReference>
<keyword evidence="1" id="KW-0805">Transcription regulation</keyword>
<proteinExistence type="predicted"/>
<evidence type="ECO:0000256" key="3">
    <source>
        <dbReference type="ARBA" id="ARBA00023163"/>
    </source>
</evidence>
<dbReference type="SUPFAM" id="SSF46785">
    <property type="entry name" value="Winged helix' DNA-binding domain"/>
    <property type="match status" value="1"/>
</dbReference>
<comment type="caution">
    <text evidence="5">The sequence shown here is derived from an EMBL/GenBank/DDBJ whole genome shotgun (WGS) entry which is preliminary data.</text>
</comment>
<dbReference type="GO" id="GO:0003677">
    <property type="term" value="F:DNA binding"/>
    <property type="evidence" value="ECO:0007669"/>
    <property type="project" value="UniProtKB-KW"/>
</dbReference>
<dbReference type="InterPro" id="IPR008920">
    <property type="entry name" value="TF_FadR/GntR_C"/>
</dbReference>
<dbReference type="Proteomes" id="UP000254134">
    <property type="component" value="Unassembled WGS sequence"/>
</dbReference>
<feature type="domain" description="HTH gntR-type" evidence="4">
    <location>
        <begin position="3"/>
        <end position="70"/>
    </location>
</feature>
<dbReference type="InterPro" id="IPR000524">
    <property type="entry name" value="Tscrpt_reg_HTH_GntR"/>
</dbReference>
<dbReference type="EMBL" id="QQZY01000004">
    <property type="protein sequence ID" value="RDI74385.1"/>
    <property type="molecule type" value="Genomic_DNA"/>
</dbReference>
<sequence>MTLTKHEQAYQAIRARIVDGTYGPGYRLVIDQLARELGVSSVPIREAIRRLEAENWVVFHRNVGAQVAKLDVERWVEGMTVLALLEGSATALAAPFLRGEDLEHARAANAKMRSALEEMDVNAVTRLNRDFHFTLYASCPNRTLVELIAQTWDRLEGMRRSLSFYLGRRAVDSLEEHERLVELVEQGADEREIEEAARNHKVRTAEAYLEDQRRREVAAAAPPAG</sequence>
<keyword evidence="2" id="KW-0238">DNA-binding</keyword>
<dbReference type="GO" id="GO:0003700">
    <property type="term" value="F:DNA-binding transcription factor activity"/>
    <property type="evidence" value="ECO:0007669"/>
    <property type="project" value="InterPro"/>
</dbReference>
<evidence type="ECO:0000313" key="6">
    <source>
        <dbReference type="Proteomes" id="UP000254134"/>
    </source>
</evidence>
<evidence type="ECO:0000256" key="1">
    <source>
        <dbReference type="ARBA" id="ARBA00023015"/>
    </source>
</evidence>
<reference evidence="5 6" key="1">
    <citation type="submission" date="2018-07" db="EMBL/GenBank/DDBJ databases">
        <title>High-quality-draft genome sequence of Gaiella occulta.</title>
        <authorList>
            <person name="Severino R."/>
            <person name="Froufe H.J.C."/>
            <person name="Rainey F.A."/>
            <person name="Barroso C."/>
            <person name="Albuquerque L."/>
            <person name="Lobo-Da-Cunha A."/>
            <person name="Da Costa M.S."/>
            <person name="Egas C."/>
        </authorList>
    </citation>
    <scope>NUCLEOTIDE SEQUENCE [LARGE SCALE GENOMIC DNA]</scope>
    <source>
        <strain evidence="5 6">F2-233</strain>
    </source>
</reference>
<dbReference type="RefSeq" id="WP_114796382.1">
    <property type="nucleotide sequence ID" value="NZ_QQZY01000004.1"/>
</dbReference>
<keyword evidence="3" id="KW-0804">Transcription</keyword>
<evidence type="ECO:0000313" key="5">
    <source>
        <dbReference type="EMBL" id="RDI74385.1"/>
    </source>
</evidence>
<dbReference type="InterPro" id="IPR036390">
    <property type="entry name" value="WH_DNA-bd_sf"/>
</dbReference>
<dbReference type="InterPro" id="IPR011711">
    <property type="entry name" value="GntR_C"/>
</dbReference>